<reference evidence="2" key="1">
    <citation type="journal article" date="2022" name="bioRxiv">
        <title>Genomics of Preaxostyla Flagellates Illuminates Evolutionary Transitions and the Path Towards Mitochondrial Loss.</title>
        <authorList>
            <person name="Novak L.V.F."/>
            <person name="Treitli S.C."/>
            <person name="Pyrih J."/>
            <person name="Halakuc P."/>
            <person name="Pipaliya S.V."/>
            <person name="Vacek V."/>
            <person name="Brzon O."/>
            <person name="Soukal P."/>
            <person name="Eme L."/>
            <person name="Dacks J.B."/>
            <person name="Karnkowska A."/>
            <person name="Elias M."/>
            <person name="Hampl V."/>
        </authorList>
    </citation>
    <scope>NUCLEOTIDE SEQUENCE</scope>
    <source>
        <strain evidence="2">RCP-MX</strain>
    </source>
</reference>
<feature type="compositionally biased region" description="Basic residues" evidence="1">
    <location>
        <begin position="182"/>
        <end position="191"/>
    </location>
</feature>
<feature type="region of interest" description="Disordered" evidence="1">
    <location>
        <begin position="120"/>
        <end position="200"/>
    </location>
</feature>
<feature type="region of interest" description="Disordered" evidence="1">
    <location>
        <begin position="212"/>
        <end position="231"/>
    </location>
</feature>
<sequence>MKANEMMRLAEKKNRRRVSWIKENKNAEREAAQHNVLPGVCHSFPMSMSAAVRILDTATSARGETIKKVQWIGKYEPTWIPAADCTDGLLATEAFPAHVKCPKPTNEDVQCFLAGKPMPSLGTKRRRCRAPSPARRPQSHLILEGHPSRYPTSAIVPATESRNSRRATVSQAKQRTASQLPNRHRAKRTARRSSSDRPGEIAEAQYQKIASCYPRHPDMQPGPAPVLPLKQ</sequence>
<keyword evidence="3" id="KW-1185">Reference proteome</keyword>
<evidence type="ECO:0008006" key="4">
    <source>
        <dbReference type="Google" id="ProtNLM"/>
    </source>
</evidence>
<name>A0ABQ8U4T3_9EUKA</name>
<dbReference type="Proteomes" id="UP001141327">
    <property type="component" value="Unassembled WGS sequence"/>
</dbReference>
<gene>
    <name evidence="2" type="ORF">PAPYR_12108</name>
</gene>
<proteinExistence type="predicted"/>
<evidence type="ECO:0000313" key="2">
    <source>
        <dbReference type="EMBL" id="KAJ4453426.1"/>
    </source>
</evidence>
<organism evidence="2 3">
    <name type="scientific">Paratrimastix pyriformis</name>
    <dbReference type="NCBI Taxonomy" id="342808"/>
    <lineage>
        <taxon>Eukaryota</taxon>
        <taxon>Metamonada</taxon>
        <taxon>Preaxostyla</taxon>
        <taxon>Paratrimastigidae</taxon>
        <taxon>Paratrimastix</taxon>
    </lineage>
</organism>
<feature type="compositionally biased region" description="Polar residues" evidence="1">
    <location>
        <begin position="166"/>
        <end position="181"/>
    </location>
</feature>
<accession>A0ABQ8U4T3</accession>
<dbReference type="EMBL" id="JAPMOS010000262">
    <property type="protein sequence ID" value="KAJ4453426.1"/>
    <property type="molecule type" value="Genomic_DNA"/>
</dbReference>
<protein>
    <recommendedName>
        <fullName evidence="4">Chromo domain-containing protein</fullName>
    </recommendedName>
</protein>
<evidence type="ECO:0000313" key="3">
    <source>
        <dbReference type="Proteomes" id="UP001141327"/>
    </source>
</evidence>
<feature type="compositionally biased region" description="Pro residues" evidence="1">
    <location>
        <begin position="220"/>
        <end position="231"/>
    </location>
</feature>
<evidence type="ECO:0000256" key="1">
    <source>
        <dbReference type="SAM" id="MobiDB-lite"/>
    </source>
</evidence>
<comment type="caution">
    <text evidence="2">The sequence shown here is derived from an EMBL/GenBank/DDBJ whole genome shotgun (WGS) entry which is preliminary data.</text>
</comment>